<dbReference type="SMART" id="SM00248">
    <property type="entry name" value="ANK"/>
    <property type="match status" value="6"/>
</dbReference>
<feature type="repeat" description="ANK" evidence="2">
    <location>
        <begin position="204"/>
        <end position="236"/>
    </location>
</feature>
<feature type="region of interest" description="Disordered" evidence="4">
    <location>
        <begin position="267"/>
        <end position="376"/>
    </location>
</feature>
<dbReference type="EMBL" id="AC182583">
    <property type="status" value="NOT_ANNOTATED_CDS"/>
    <property type="molecule type" value="Genomic_DNA"/>
</dbReference>
<dbReference type="VGNC" id="VGNC:3805">
    <property type="gene designation" value="ANKRD30A"/>
</dbReference>
<dbReference type="GeneTree" id="ENSGT00940000165686"/>
<dbReference type="Pfam" id="PF00023">
    <property type="entry name" value="Ank"/>
    <property type="match status" value="1"/>
</dbReference>
<feature type="region of interest" description="Disordered" evidence="4">
    <location>
        <begin position="452"/>
        <end position="481"/>
    </location>
</feature>
<evidence type="ECO:0000313" key="6">
    <source>
        <dbReference type="Ensembl" id="ENSPTRP00000076994.1"/>
    </source>
</evidence>
<dbReference type="InterPro" id="IPR050657">
    <property type="entry name" value="Ankyrin_repeat_domain"/>
</dbReference>
<feature type="region of interest" description="Disordered" evidence="4">
    <location>
        <begin position="659"/>
        <end position="683"/>
    </location>
</feature>
<feature type="repeat" description="ANK" evidence="2">
    <location>
        <begin position="72"/>
        <end position="104"/>
    </location>
</feature>
<dbReference type="Pfam" id="PF12796">
    <property type="entry name" value="Ank_2"/>
    <property type="match status" value="2"/>
</dbReference>
<dbReference type="PANTHER" id="PTHR24147:SF63">
    <property type="entry name" value="ANKYRIN REPEAT DOMAIN-CONTAINING PROTEIN 30A"/>
    <property type="match status" value="1"/>
</dbReference>
<dbReference type="InterPro" id="IPR002110">
    <property type="entry name" value="Ankyrin_rpt"/>
</dbReference>
<dbReference type="Bgee" id="ENSPTRG00000002382">
    <property type="expression patterns" value="Expressed in testis"/>
</dbReference>
<evidence type="ECO:0000259" key="5">
    <source>
        <dbReference type="Pfam" id="PF14915"/>
    </source>
</evidence>
<evidence type="ECO:0000313" key="8">
    <source>
        <dbReference type="VGNC" id="VGNC:3805"/>
    </source>
</evidence>
<accession>A0A2I3SJ13</accession>
<feature type="region of interest" description="Disordered" evidence="4">
    <location>
        <begin position="888"/>
        <end position="913"/>
    </location>
</feature>
<dbReference type="PROSITE" id="PS50297">
    <property type="entry name" value="ANK_REP_REGION"/>
    <property type="match status" value="2"/>
</dbReference>
<feature type="coiled-coil region" evidence="3">
    <location>
        <begin position="1281"/>
        <end position="1308"/>
    </location>
</feature>
<dbReference type="EMBL" id="AACZ04063197">
    <property type="status" value="NOT_ANNOTATED_CDS"/>
    <property type="molecule type" value="Genomic_DNA"/>
</dbReference>
<dbReference type="Pfam" id="PF14915">
    <property type="entry name" value="CCDC144C"/>
    <property type="match status" value="1"/>
</dbReference>
<dbReference type="InterPro" id="IPR036770">
    <property type="entry name" value="Ankyrin_rpt-contain_sf"/>
</dbReference>
<dbReference type="Gene3D" id="1.25.40.20">
    <property type="entry name" value="Ankyrin repeat-containing domain"/>
    <property type="match status" value="2"/>
</dbReference>
<feature type="compositionally biased region" description="Basic and acidic residues" evidence="4">
    <location>
        <begin position="312"/>
        <end position="326"/>
    </location>
</feature>
<sequence>MEGISAAAGEVVPGPERPSPFSQLVYTSNDSYIVHSGDLRKIHKAASRGQVRKLEKMTKRKKTINLNIQDAKRRTALHWACVNGHEEVVTFLVDRKCQLDVLDCEHRTPLMKALQCHREACANILIDSGADLNLIDVYGNTALHYAVYSEILSVVAKLLSHGAVIEVHNKASLTPLLLSITKRSEQIVEFLLIKNANANAVNKYKCTALMLAACHGSSEIVGMLLQQNVDVFAADICGVTAEHYAVTCGFHHIHEQIMEYIRKLSKNHQNTNPEGTSAGTPDEAAPLAERTPDTAESLMEKTPDEAAPLVERTPDTAESLVEKTPDEAASLVEGTSDKIQCLEKATSGKFEQSAEETPREITSPAKETSEKFTWPAKGRPRKIAWEKKDTPREIMSPAKETSEKFTWAAKGRPRKIAWEKKETPVKTGCVARVTSNKTKVLEKGRSKMIACPTKESSTKASANDQRFPSESKQEEDEEYSCDSRSLFESSAKIQVCIPESIYQKVMEINREVEEPPKKPSAFKPAIEMQNSVPNKAFELKNEQTLRADPMFPPESKQKDDEENSWDSESLYETVSQKDVCLPKATHQKEIDKINGKLEESPNKDGLLKATCGMKVSILTKALELMDMQTFKAEPPEKPSAFEPAIEMQKSVPNKALELKNEQTLRADEILPSESKQKDYEENSWDTESLYETVSQKDVCLPKATHQKEIDKINGKLEESPDKDGLLKATCGMKVSILTKALELMDMQTFKAEPPEKPSAFEPAIEMQKSVPNKALELKNEQTLRAGEILPSESKQKDDEENSWDSESLCETVSQKDVCLPKATRQKEIDKINGKLEGKNLSILTKALELMDMQTFKAEPPEKPSAFEPAIEMQKSVPNKALELKNEQTLRADQMFPSESKQKNVEENSWNSESLRETVSQKDVCLPKATHQKEIDKISGKLEDSTSLSKILDAVHSCERARELQKDHCEQLTGKMEQMKKKFCVLKKKLSEAKEIKSRLENQKVKWEQELCSVRLTLNQEEEKRRNADILNEKIREELGRIEEQHRKELEVKQQLEQALRIQDMELKSVGSNLNQVSHTHENENDLLRENCMLKKEIAMLKLEIATLKHQYQEKENKYFEDIKILKEKNAELRMTLKLKEESLTKRASQYSGQLKVLIAENTMLTSKLKEKQDKEILETEIESHHPRLASALQDHDQIVTSRKSQELAFHIAGDACLQRKMNVDVSSTICNNEVLHQPLSEAQRKSKSLKINLNYAGDALRENTLVSEHAQRDQCETQCQMKEAEHMYQNEQDNVNKHTEQQESLDQKLFQLQSKNMWLRQQLVHAHKKADNKSKITIDIHFLERKMQHHLLKEKNEEIFNYNNHLKNRIYQYEKEKAETEVSIKKYKYLSNFLKESLKSYLALAKC</sequence>
<feature type="coiled-coil region" evidence="3">
    <location>
        <begin position="961"/>
        <end position="1058"/>
    </location>
</feature>
<dbReference type="Proteomes" id="UP000002277">
    <property type="component" value="Chromosome 10"/>
</dbReference>
<dbReference type="SUPFAM" id="SSF48403">
    <property type="entry name" value="Ankyrin repeat"/>
    <property type="match status" value="1"/>
</dbReference>
<keyword evidence="7" id="KW-1185">Reference proteome</keyword>
<dbReference type="PROSITE" id="PS50088">
    <property type="entry name" value="ANK_REPEAT"/>
    <property type="match status" value="5"/>
</dbReference>
<evidence type="ECO:0000256" key="3">
    <source>
        <dbReference type="SAM" id="Coils"/>
    </source>
</evidence>
<reference evidence="6" key="2">
    <citation type="submission" date="2025-08" db="UniProtKB">
        <authorList>
            <consortium name="Ensembl"/>
        </authorList>
    </citation>
    <scope>IDENTIFICATION</scope>
</reference>
<keyword evidence="1 3" id="KW-0175">Coiled coil</keyword>
<evidence type="ECO:0000313" key="7">
    <source>
        <dbReference type="Proteomes" id="UP000002277"/>
    </source>
</evidence>
<evidence type="ECO:0000256" key="4">
    <source>
        <dbReference type="SAM" id="MobiDB-lite"/>
    </source>
</evidence>
<organism evidence="6 7">
    <name type="scientific">Pan troglodytes</name>
    <name type="common">Chimpanzee</name>
    <dbReference type="NCBI Taxonomy" id="9598"/>
    <lineage>
        <taxon>Eukaryota</taxon>
        <taxon>Metazoa</taxon>
        <taxon>Chordata</taxon>
        <taxon>Craniata</taxon>
        <taxon>Vertebrata</taxon>
        <taxon>Euteleostomi</taxon>
        <taxon>Mammalia</taxon>
        <taxon>Eutheria</taxon>
        <taxon>Euarchontoglires</taxon>
        <taxon>Primates</taxon>
        <taxon>Haplorrhini</taxon>
        <taxon>Catarrhini</taxon>
        <taxon>Hominidae</taxon>
        <taxon>Pan</taxon>
    </lineage>
</organism>
<feature type="coiled-coil region" evidence="3">
    <location>
        <begin position="1097"/>
        <end position="1174"/>
    </location>
</feature>
<feature type="domain" description="CCDC144C-like coiled-coil" evidence="5">
    <location>
        <begin position="1075"/>
        <end position="1388"/>
    </location>
</feature>
<gene>
    <name evidence="6 8" type="primary">ANKRD30A</name>
</gene>
<reference evidence="6" key="3">
    <citation type="submission" date="2025-09" db="UniProtKB">
        <authorList>
            <consortium name="Ensembl"/>
        </authorList>
    </citation>
    <scope>IDENTIFICATION</scope>
</reference>
<proteinExistence type="predicted"/>
<feature type="repeat" description="ANK" evidence="2">
    <location>
        <begin position="171"/>
        <end position="203"/>
    </location>
</feature>
<feature type="repeat" description="ANK" evidence="2">
    <location>
        <begin position="138"/>
        <end position="170"/>
    </location>
</feature>
<evidence type="ECO:0000256" key="2">
    <source>
        <dbReference type="PROSITE-ProRule" id="PRU00023"/>
    </source>
</evidence>
<feature type="region of interest" description="Disordered" evidence="4">
    <location>
        <begin position="541"/>
        <end position="567"/>
    </location>
</feature>
<reference evidence="6 7" key="1">
    <citation type="journal article" date="2005" name="Nature">
        <title>Initial sequence of the chimpanzee genome and comparison with the human genome.</title>
        <authorList>
            <consortium name="Chimpanzee sequencing and analysis consortium"/>
        </authorList>
    </citation>
    <scope>NUCLEOTIDE SEQUENCE [LARGE SCALE GENOMIC DNA]</scope>
</reference>
<name>A0A2I3SJ13_PANTR</name>
<dbReference type="Ensembl" id="ENSPTRT00000097786.1">
    <property type="protein sequence ID" value="ENSPTRP00000076994.1"/>
    <property type="gene ID" value="ENSPTRG00000002382.5"/>
</dbReference>
<feature type="repeat" description="ANK" evidence="2">
    <location>
        <begin position="105"/>
        <end position="137"/>
    </location>
</feature>
<feature type="compositionally biased region" description="Polar residues" evidence="4">
    <location>
        <begin position="267"/>
        <end position="279"/>
    </location>
</feature>
<feature type="region of interest" description="Disordered" evidence="4">
    <location>
        <begin position="781"/>
        <end position="808"/>
    </location>
</feature>
<dbReference type="InterPro" id="IPR039497">
    <property type="entry name" value="CC144C-like_CC_dom"/>
</dbReference>
<dbReference type="PANTHER" id="PTHR24147">
    <property type="entry name" value="ANKYRIN REPEAT DOMAIN 36-RELATED"/>
    <property type="match status" value="1"/>
</dbReference>
<feature type="compositionally biased region" description="Basic and acidic residues" evidence="4">
    <location>
        <begin position="290"/>
        <end position="304"/>
    </location>
</feature>
<keyword evidence="2" id="KW-0040">ANK repeat</keyword>
<feature type="compositionally biased region" description="Polar residues" evidence="4">
    <location>
        <begin position="454"/>
        <end position="466"/>
    </location>
</feature>
<protein>
    <submittedName>
        <fullName evidence="6">Ankyrin repeat domain 30A</fullName>
    </submittedName>
</protein>
<evidence type="ECO:0000256" key="1">
    <source>
        <dbReference type="ARBA" id="ARBA00023054"/>
    </source>
</evidence>
<feature type="compositionally biased region" description="Basic and acidic residues" evidence="4">
    <location>
        <begin position="659"/>
        <end position="680"/>
    </location>
</feature>